<organism evidence="2 3">
    <name type="scientific">Mycolicibacterium brisbanense</name>
    <dbReference type="NCBI Taxonomy" id="146020"/>
    <lineage>
        <taxon>Bacteria</taxon>
        <taxon>Bacillati</taxon>
        <taxon>Actinomycetota</taxon>
        <taxon>Actinomycetes</taxon>
        <taxon>Mycobacteriales</taxon>
        <taxon>Mycobacteriaceae</taxon>
        <taxon>Mycolicibacterium</taxon>
    </lineage>
</organism>
<name>A0A124E044_9MYCO</name>
<evidence type="ECO:0000313" key="3">
    <source>
        <dbReference type="Proteomes" id="UP000069620"/>
    </source>
</evidence>
<dbReference type="STRING" id="146020.RMCB_3469"/>
<sequence length="60" mass="6402">MPENRLASLDANDFPPPGESEFSHGYGLEPPQLVGQPPSAGGRYIGTSPRTDSNGHELPR</sequence>
<comment type="caution">
    <text evidence="2">The sequence shown here is derived from an EMBL/GenBank/DDBJ whole genome shotgun (WGS) entry which is preliminary data.</text>
</comment>
<reference evidence="3" key="1">
    <citation type="journal article" date="2016" name="Genome Announc.">
        <title>Draft Genome Sequences of Five Rapidly Growing Mycobacterium Species, M. thermoresistibile, M. fortuitum subsp. acetamidolyticum, M. canariasense, M. brisbanense, and M. novocastrense.</title>
        <authorList>
            <person name="Katahira K."/>
            <person name="Ogura Y."/>
            <person name="Gotoh Y."/>
            <person name="Hayashi T."/>
        </authorList>
    </citation>
    <scope>NUCLEOTIDE SEQUENCE [LARGE SCALE GENOMIC DNA]</scope>
    <source>
        <strain evidence="3">JCM15654</strain>
    </source>
</reference>
<keyword evidence="3" id="KW-1185">Reference proteome</keyword>
<feature type="region of interest" description="Disordered" evidence="1">
    <location>
        <begin position="1"/>
        <end position="60"/>
    </location>
</feature>
<reference evidence="3" key="2">
    <citation type="submission" date="2016-02" db="EMBL/GenBank/DDBJ databases">
        <title>Draft genome sequence of five rapidly growing Mycobacterium species.</title>
        <authorList>
            <person name="Katahira K."/>
            <person name="Gotou Y."/>
            <person name="Iida K."/>
            <person name="Ogura Y."/>
            <person name="Hayashi T."/>
        </authorList>
    </citation>
    <scope>NUCLEOTIDE SEQUENCE [LARGE SCALE GENOMIC DNA]</scope>
    <source>
        <strain evidence="3">JCM15654</strain>
    </source>
</reference>
<evidence type="ECO:0000313" key="2">
    <source>
        <dbReference type="EMBL" id="GAS89373.1"/>
    </source>
</evidence>
<protein>
    <submittedName>
        <fullName evidence="2">Uncharacterized protein</fullName>
    </submittedName>
</protein>
<dbReference type="EMBL" id="BCSX01000028">
    <property type="protein sequence ID" value="GAS89373.1"/>
    <property type="molecule type" value="Genomic_DNA"/>
</dbReference>
<gene>
    <name evidence="2" type="ORF">RMCB_3469</name>
</gene>
<evidence type="ECO:0000256" key="1">
    <source>
        <dbReference type="SAM" id="MobiDB-lite"/>
    </source>
</evidence>
<proteinExistence type="predicted"/>
<accession>A0A124E044</accession>
<dbReference type="Proteomes" id="UP000069620">
    <property type="component" value="Unassembled WGS sequence"/>
</dbReference>
<dbReference type="AlphaFoldDB" id="A0A124E044"/>